<gene>
    <name evidence="3" type="ORF">THASP1DRAFT_21297</name>
</gene>
<protein>
    <submittedName>
        <fullName evidence="3">Uncharacterized protein</fullName>
    </submittedName>
</protein>
<evidence type="ECO:0000256" key="1">
    <source>
        <dbReference type="SAM" id="MobiDB-lite"/>
    </source>
</evidence>
<keyword evidence="2" id="KW-0812">Transmembrane</keyword>
<dbReference type="Proteomes" id="UP000271241">
    <property type="component" value="Unassembled WGS sequence"/>
</dbReference>
<evidence type="ECO:0000313" key="3">
    <source>
        <dbReference type="EMBL" id="RKP11091.1"/>
    </source>
</evidence>
<dbReference type="EMBL" id="KZ992427">
    <property type="protein sequence ID" value="RKP11091.1"/>
    <property type="molecule type" value="Genomic_DNA"/>
</dbReference>
<reference evidence="4" key="1">
    <citation type="journal article" date="2018" name="Nat. Microbiol.">
        <title>Leveraging single-cell genomics to expand the fungal tree of life.</title>
        <authorList>
            <person name="Ahrendt S.R."/>
            <person name="Quandt C.A."/>
            <person name="Ciobanu D."/>
            <person name="Clum A."/>
            <person name="Salamov A."/>
            <person name="Andreopoulos B."/>
            <person name="Cheng J.F."/>
            <person name="Woyke T."/>
            <person name="Pelin A."/>
            <person name="Henrissat B."/>
            <person name="Reynolds N.K."/>
            <person name="Benny G.L."/>
            <person name="Smith M.E."/>
            <person name="James T.Y."/>
            <person name="Grigoriev I.V."/>
        </authorList>
    </citation>
    <scope>NUCLEOTIDE SEQUENCE [LARGE SCALE GENOMIC DNA]</scope>
    <source>
        <strain evidence="4">RSA 1356</strain>
    </source>
</reference>
<evidence type="ECO:0000313" key="4">
    <source>
        <dbReference type="Proteomes" id="UP000271241"/>
    </source>
</evidence>
<keyword evidence="2" id="KW-1133">Transmembrane helix</keyword>
<organism evidence="3 4">
    <name type="scientific">Thamnocephalis sphaerospora</name>
    <dbReference type="NCBI Taxonomy" id="78915"/>
    <lineage>
        <taxon>Eukaryota</taxon>
        <taxon>Fungi</taxon>
        <taxon>Fungi incertae sedis</taxon>
        <taxon>Zoopagomycota</taxon>
        <taxon>Zoopagomycotina</taxon>
        <taxon>Zoopagomycetes</taxon>
        <taxon>Zoopagales</taxon>
        <taxon>Sigmoideomycetaceae</taxon>
        <taxon>Thamnocephalis</taxon>
    </lineage>
</organism>
<accession>A0A4P9XZB3</accession>
<keyword evidence="4" id="KW-1185">Reference proteome</keyword>
<feature type="transmembrane region" description="Helical" evidence="2">
    <location>
        <begin position="171"/>
        <end position="195"/>
    </location>
</feature>
<evidence type="ECO:0000256" key="2">
    <source>
        <dbReference type="SAM" id="Phobius"/>
    </source>
</evidence>
<keyword evidence="2" id="KW-0472">Membrane</keyword>
<feature type="region of interest" description="Disordered" evidence="1">
    <location>
        <begin position="85"/>
        <end position="159"/>
    </location>
</feature>
<proteinExistence type="predicted"/>
<dbReference type="AlphaFoldDB" id="A0A4P9XZB3"/>
<sequence>MVALTANQDASQRSAQVWPTASAEQMAAMAAAVAAASNAGAAKMGQASVAIHDSESMTLLERRKSNRANVPAVTFAHKRIDMVRGFTPPSSRAPKTPYPSSSLSMLPPLTPDPATHDSETPLELNVPAAERNGTVTSGPAAPREHDANTGALNQSTRAGTPHHSSWLGWRFLLGSVGVAAVMLAVSVALATSATLA</sequence>
<feature type="compositionally biased region" description="Low complexity" evidence="1">
    <location>
        <begin position="98"/>
        <end position="107"/>
    </location>
</feature>
<name>A0A4P9XZB3_9FUNG</name>